<evidence type="ECO:0000313" key="3">
    <source>
        <dbReference type="Proteomes" id="UP000007148"/>
    </source>
</evidence>
<dbReference type="InParanoid" id="G4TKW2"/>
<sequence length="136" mass="15533">MFLTTRVRLDENQSEERGILYRNVCNAVNSTDKVDLKDVDRRVSMVSFDCSEHAARPTQRSDSPDPLSVPYGLRKNASQSTFEPEIRPTSHGSLILTTLDAPSLSPTTTHQGNFYYYYRGRRRRQADSQPTLCDLF</sequence>
<feature type="region of interest" description="Disordered" evidence="1">
    <location>
        <begin position="50"/>
        <end position="87"/>
    </location>
</feature>
<protein>
    <submittedName>
        <fullName evidence="2">Uncharacterized protein</fullName>
    </submittedName>
</protein>
<comment type="caution">
    <text evidence="2">The sequence shown here is derived from an EMBL/GenBank/DDBJ whole genome shotgun (WGS) entry which is preliminary data.</text>
</comment>
<evidence type="ECO:0000256" key="1">
    <source>
        <dbReference type="SAM" id="MobiDB-lite"/>
    </source>
</evidence>
<gene>
    <name evidence="2" type="ORF">PIIN_05890</name>
</gene>
<proteinExistence type="predicted"/>
<dbReference type="EMBL" id="CAFZ01000141">
    <property type="protein sequence ID" value="CCA71955.1"/>
    <property type="molecule type" value="Genomic_DNA"/>
</dbReference>
<organism evidence="2 3">
    <name type="scientific">Serendipita indica (strain DSM 11827)</name>
    <name type="common">Root endophyte fungus</name>
    <name type="synonym">Piriformospora indica</name>
    <dbReference type="NCBI Taxonomy" id="1109443"/>
    <lineage>
        <taxon>Eukaryota</taxon>
        <taxon>Fungi</taxon>
        <taxon>Dikarya</taxon>
        <taxon>Basidiomycota</taxon>
        <taxon>Agaricomycotina</taxon>
        <taxon>Agaricomycetes</taxon>
        <taxon>Sebacinales</taxon>
        <taxon>Serendipitaceae</taxon>
        <taxon>Serendipita</taxon>
    </lineage>
</organism>
<name>G4TKW2_SERID</name>
<dbReference type="Proteomes" id="UP000007148">
    <property type="component" value="Unassembled WGS sequence"/>
</dbReference>
<dbReference type="AlphaFoldDB" id="G4TKW2"/>
<reference evidence="2 3" key="1">
    <citation type="journal article" date="2011" name="PLoS Pathog.">
        <title>Endophytic Life Strategies Decoded by Genome and Transcriptome Analyses of the Mutualistic Root Symbiont Piriformospora indica.</title>
        <authorList>
            <person name="Zuccaro A."/>
            <person name="Lahrmann U."/>
            <person name="Guldener U."/>
            <person name="Langen G."/>
            <person name="Pfiffi S."/>
            <person name="Biedenkopf D."/>
            <person name="Wong P."/>
            <person name="Samans B."/>
            <person name="Grimm C."/>
            <person name="Basiewicz M."/>
            <person name="Murat C."/>
            <person name="Martin F."/>
            <person name="Kogel K.H."/>
        </authorList>
    </citation>
    <scope>NUCLEOTIDE SEQUENCE [LARGE SCALE GENOMIC DNA]</scope>
    <source>
        <strain evidence="2 3">DSM 11827</strain>
    </source>
</reference>
<keyword evidence="3" id="KW-1185">Reference proteome</keyword>
<evidence type="ECO:0000313" key="2">
    <source>
        <dbReference type="EMBL" id="CCA71955.1"/>
    </source>
</evidence>
<dbReference type="HOGENOM" id="CLU_1876225_0_0_1"/>
<accession>G4TKW2</accession>